<proteinExistence type="predicted"/>
<dbReference type="PANTHER" id="PTHR41807:SF1">
    <property type="entry name" value="GLUTATHIONE TRANSFERASE 3"/>
    <property type="match status" value="1"/>
</dbReference>
<name>A0A1X7RAD2_9SACH</name>
<keyword evidence="1" id="KW-0472">Membrane</keyword>
<dbReference type="Proteomes" id="UP000196158">
    <property type="component" value="Unassembled WGS sequence"/>
</dbReference>
<feature type="transmembrane region" description="Helical" evidence="1">
    <location>
        <begin position="167"/>
        <end position="187"/>
    </location>
</feature>
<dbReference type="GO" id="GO:0016020">
    <property type="term" value="C:membrane"/>
    <property type="evidence" value="ECO:0007669"/>
    <property type="project" value="TreeGrafter"/>
</dbReference>
<sequence length="314" mass="35975">MSVESSPLKESVVDMSSEFIANPEEKNHKKVAKKAKKYSFGRWKKIDLLDLCEKLKIDDIPTSANKNTVLEILEDHLSTLTEPLDTEIEFPELKDYFDSLEPSVFEERVAQFAAEGNSDEKNYNTLNFKDNDASGEGNMIPFKFNLQERFCDIVESTKILNENVQDFFSSLITITIIFQIIEALLLIQDFFQNNRKTDYNLILLLLVWGATYVGLPMLFAYYFNFIRYDLLIEIDPMMMNITKGLLFLLLQHSHINTTSTNHIIDSFSSDVSSAKHSKICECFLMKYLGIMSSILGNVPFIFALVGSLITLYVL</sequence>
<feature type="transmembrane region" description="Helical" evidence="1">
    <location>
        <begin position="199"/>
        <end position="223"/>
    </location>
</feature>
<dbReference type="AlphaFoldDB" id="A0A1X7RAD2"/>
<gene>
    <name evidence="2" type="ORF">KASA_0I01969G</name>
</gene>
<keyword evidence="1" id="KW-0812">Transmembrane</keyword>
<evidence type="ECO:0000256" key="1">
    <source>
        <dbReference type="SAM" id="Phobius"/>
    </source>
</evidence>
<organism evidence="2 3">
    <name type="scientific">Maudiozyma saulgeensis</name>
    <dbReference type="NCBI Taxonomy" id="1789683"/>
    <lineage>
        <taxon>Eukaryota</taxon>
        <taxon>Fungi</taxon>
        <taxon>Dikarya</taxon>
        <taxon>Ascomycota</taxon>
        <taxon>Saccharomycotina</taxon>
        <taxon>Saccharomycetes</taxon>
        <taxon>Saccharomycetales</taxon>
        <taxon>Saccharomycetaceae</taxon>
        <taxon>Maudiozyma</taxon>
    </lineage>
</organism>
<evidence type="ECO:0000313" key="3">
    <source>
        <dbReference type="Proteomes" id="UP000196158"/>
    </source>
</evidence>
<dbReference type="STRING" id="1789683.A0A1X7RAD2"/>
<accession>A0A1X7RAD2</accession>
<evidence type="ECO:0000313" key="2">
    <source>
        <dbReference type="EMBL" id="SMN22176.1"/>
    </source>
</evidence>
<dbReference type="EMBL" id="FXLY01000010">
    <property type="protein sequence ID" value="SMN22176.1"/>
    <property type="molecule type" value="Genomic_DNA"/>
</dbReference>
<keyword evidence="1" id="KW-1133">Transmembrane helix</keyword>
<dbReference type="InterPro" id="IPR038872">
    <property type="entry name" value="Put_GTT3"/>
</dbReference>
<protein>
    <submittedName>
        <fullName evidence="2">Uncharacterized protein</fullName>
    </submittedName>
</protein>
<dbReference type="OrthoDB" id="4034134at2759"/>
<dbReference type="PANTHER" id="PTHR41807">
    <property type="entry name" value="GLUTATHIONE TRANSFERASE 3"/>
    <property type="match status" value="1"/>
</dbReference>
<feature type="transmembrane region" description="Helical" evidence="1">
    <location>
        <begin position="294"/>
        <end position="313"/>
    </location>
</feature>
<reference evidence="2 3" key="1">
    <citation type="submission" date="2017-04" db="EMBL/GenBank/DDBJ databases">
        <authorList>
            <person name="Afonso C.L."/>
            <person name="Miller P.J."/>
            <person name="Scott M.A."/>
            <person name="Spackman E."/>
            <person name="Goraichik I."/>
            <person name="Dimitrov K.M."/>
            <person name="Suarez D.L."/>
            <person name="Swayne D.E."/>
        </authorList>
    </citation>
    <scope>NUCLEOTIDE SEQUENCE [LARGE SCALE GENOMIC DNA]</scope>
</reference>
<keyword evidence="3" id="KW-1185">Reference proteome</keyword>